<evidence type="ECO:0000256" key="2">
    <source>
        <dbReference type="ARBA" id="ARBA00010617"/>
    </source>
</evidence>
<dbReference type="InterPro" id="IPR002401">
    <property type="entry name" value="Cyt_P450_E_grp-I"/>
</dbReference>
<evidence type="ECO:0000256" key="5">
    <source>
        <dbReference type="ARBA" id="ARBA00023002"/>
    </source>
</evidence>
<name>N1S163_FUSC4</name>
<dbReference type="Proteomes" id="UP000016929">
    <property type="component" value="Unassembled WGS sequence"/>
</dbReference>
<dbReference type="PANTHER" id="PTHR24305:SF77">
    <property type="entry name" value="CYTOCHROME P450 MONOOXYGENASE"/>
    <property type="match status" value="1"/>
</dbReference>
<dbReference type="EMBL" id="KB726264">
    <property type="protein sequence ID" value="EMT72623.1"/>
    <property type="molecule type" value="Genomic_DNA"/>
</dbReference>
<dbReference type="GO" id="GO:0008168">
    <property type="term" value="F:methyltransferase activity"/>
    <property type="evidence" value="ECO:0007669"/>
    <property type="project" value="UniProtKB-KW"/>
</dbReference>
<dbReference type="GO" id="GO:0032259">
    <property type="term" value="P:methylation"/>
    <property type="evidence" value="ECO:0007669"/>
    <property type="project" value="UniProtKB-KW"/>
</dbReference>
<dbReference type="STRING" id="1229665.N1S163"/>
<keyword evidence="5" id="KW-0560">Oxidoreductase</keyword>
<evidence type="ECO:0000256" key="9">
    <source>
        <dbReference type="SAM" id="Phobius"/>
    </source>
</evidence>
<dbReference type="InterPro" id="IPR001128">
    <property type="entry name" value="Cyt_P450"/>
</dbReference>
<evidence type="ECO:0000313" key="11">
    <source>
        <dbReference type="Proteomes" id="UP000016929"/>
    </source>
</evidence>
<protein>
    <submittedName>
        <fullName evidence="10">Pisatin demethylase</fullName>
    </submittedName>
</protein>
<evidence type="ECO:0000256" key="1">
    <source>
        <dbReference type="ARBA" id="ARBA00001971"/>
    </source>
</evidence>
<sequence>MLLEHFTANCWWAAALAIIAWYIVSSVISWYRLRHIPGPLLAKFSYLWLARLALSGKQYETHLELNKKYGPIVRVGPYEVLTDDLELLRKVNGTKSLYAKGASYSGSRLNPWHESLFMMRDPIAHDKMKAKLIYGYSGKETMGPEAAIDEQIMNLVRLIQDKYISKPREFRPLLWSKTAGLFTLDVISRLALGQEFGCLNRDEDIHCFFDTLRDYLPIVSLTTDVPWLRNIAFSPLFLRLFGPSIKDKKGIGKMMGLTNRVVEEFYHSDGEVKRDMLSSFKKHGLTKDQCEIESIFMFVAGSDTTASVIRAGMLHILATPHVYCRLKREIANTIREGRASKPISNADSLFQPYVQAIVYECLRIRSVSTNMSFKEVPTGGDVYNGKFLPAGTNIGMNFSGLLRSETLFGKDAHIFRPERFTEVDDKTSAKLKRDVELTFGLGRWSCLGKPIALMELNKIFFEVWTKPMQLHRCKTAGLFTLDVISRLALGQEFGCLNRDEDIHCFFDTLRDYLPIVSLTTDVPWLRNIAFSPLFLRLFGPSIKDKKGIGKMMGLTNRVVEEFYHSDGEVKRDMLSSFKKHGLTKDQCEIESIFMFVAGSDTTASVIRAGMLHILATPHVYCRLKREIANTIREGRASKPISNADSLFQPYVQAIVYECLRIRSVSTNMSFKEVPTGGDVYNGKFLPAGTNIGMNFSGLLRSETLFGKDAHIFRPERFTEVDDKTSAKLKRDVELTFGLGRWSCLGKPIALMELNKIFFELFRHFDFQLAEPHKAMQFDSYMLFRDKGLVLRVTESDLKDLKSIKEDIY</sequence>
<keyword evidence="7" id="KW-0503">Monooxygenase</keyword>
<comment type="similarity">
    <text evidence="2">Belongs to the cytochrome P450 family.</text>
</comment>
<dbReference type="GO" id="GO:0004497">
    <property type="term" value="F:monooxygenase activity"/>
    <property type="evidence" value="ECO:0007669"/>
    <property type="project" value="UniProtKB-KW"/>
</dbReference>
<gene>
    <name evidence="10" type="ORF">FOC4_g10004096</name>
</gene>
<dbReference type="Pfam" id="PF00067">
    <property type="entry name" value="p450"/>
    <property type="match status" value="2"/>
</dbReference>
<accession>N1S163</accession>
<dbReference type="GO" id="GO:0005506">
    <property type="term" value="F:iron ion binding"/>
    <property type="evidence" value="ECO:0007669"/>
    <property type="project" value="InterPro"/>
</dbReference>
<dbReference type="AlphaFoldDB" id="N1S163"/>
<organism evidence="10 11">
    <name type="scientific">Fusarium oxysporum f. sp. cubense (strain race 4)</name>
    <name type="common">Panama disease fungus</name>
    <dbReference type="NCBI Taxonomy" id="2502994"/>
    <lineage>
        <taxon>Eukaryota</taxon>
        <taxon>Fungi</taxon>
        <taxon>Dikarya</taxon>
        <taxon>Ascomycota</taxon>
        <taxon>Pezizomycotina</taxon>
        <taxon>Sordariomycetes</taxon>
        <taxon>Hypocreomycetidae</taxon>
        <taxon>Hypocreales</taxon>
        <taxon>Nectriaceae</taxon>
        <taxon>Fusarium</taxon>
        <taxon>Fusarium oxysporum species complex</taxon>
    </lineage>
</organism>
<keyword evidence="6 8" id="KW-0408">Iron</keyword>
<keyword evidence="10" id="KW-0808">Transferase</keyword>
<proteinExistence type="inferred from homology"/>
<keyword evidence="9" id="KW-0472">Membrane</keyword>
<dbReference type="PANTHER" id="PTHR24305">
    <property type="entry name" value="CYTOCHROME P450"/>
    <property type="match status" value="1"/>
</dbReference>
<dbReference type="SUPFAM" id="SSF48264">
    <property type="entry name" value="Cytochrome P450"/>
    <property type="match status" value="2"/>
</dbReference>
<keyword evidence="10" id="KW-0489">Methyltransferase</keyword>
<dbReference type="PRINTS" id="PR00463">
    <property type="entry name" value="EP450I"/>
</dbReference>
<dbReference type="Gene3D" id="1.10.630.10">
    <property type="entry name" value="Cytochrome P450"/>
    <property type="match status" value="2"/>
</dbReference>
<keyword evidence="9" id="KW-0812">Transmembrane</keyword>
<dbReference type="GO" id="GO:0016705">
    <property type="term" value="F:oxidoreductase activity, acting on paired donors, with incorporation or reduction of molecular oxygen"/>
    <property type="evidence" value="ECO:0007669"/>
    <property type="project" value="InterPro"/>
</dbReference>
<dbReference type="HOGENOM" id="CLU_348840_0_0_1"/>
<evidence type="ECO:0000256" key="6">
    <source>
        <dbReference type="ARBA" id="ARBA00023004"/>
    </source>
</evidence>
<reference evidence="11" key="2">
    <citation type="journal article" date="2014" name="PLoS ONE">
        <title>Genome and Transcriptome Analysis of the Fungal Pathogen Fusarium oxysporum f. sp. cubense Causing Banana Vascular Wilt Disease.</title>
        <authorList>
            <person name="Guo L."/>
            <person name="Han L."/>
            <person name="Yang L."/>
            <person name="Zeng H."/>
            <person name="Fan D."/>
            <person name="Zhu Y."/>
            <person name="Feng Y."/>
            <person name="Wang G."/>
            <person name="Peng C."/>
            <person name="Jiang X."/>
            <person name="Zhou D."/>
            <person name="Ni P."/>
            <person name="Liang C."/>
            <person name="Liu L."/>
            <person name="Wang J."/>
            <person name="Mao C."/>
            <person name="Fang X."/>
            <person name="Peng M."/>
            <person name="Huang J."/>
        </authorList>
    </citation>
    <scope>NUCLEOTIDE SEQUENCE [LARGE SCALE GENOMIC DNA]</scope>
    <source>
        <strain evidence="11">race 4</strain>
    </source>
</reference>
<evidence type="ECO:0000256" key="4">
    <source>
        <dbReference type="ARBA" id="ARBA00022723"/>
    </source>
</evidence>
<keyword evidence="4 8" id="KW-0479">Metal-binding</keyword>
<feature type="binding site" description="axial binding residue" evidence="8">
    <location>
        <position position="743"/>
    </location>
    <ligand>
        <name>heme</name>
        <dbReference type="ChEBI" id="CHEBI:30413"/>
    </ligand>
    <ligandPart>
        <name>Fe</name>
        <dbReference type="ChEBI" id="CHEBI:18248"/>
    </ligandPart>
</feature>
<feature type="transmembrane region" description="Helical" evidence="9">
    <location>
        <begin position="12"/>
        <end position="33"/>
    </location>
</feature>
<keyword evidence="11" id="KW-1185">Reference proteome</keyword>
<evidence type="ECO:0000313" key="10">
    <source>
        <dbReference type="EMBL" id="EMT72623.1"/>
    </source>
</evidence>
<comment type="cofactor">
    <cofactor evidence="1 8">
        <name>heme</name>
        <dbReference type="ChEBI" id="CHEBI:30413"/>
    </cofactor>
</comment>
<dbReference type="InterPro" id="IPR050121">
    <property type="entry name" value="Cytochrome_P450_monoxygenase"/>
</dbReference>
<dbReference type="OrthoDB" id="3934656at2759"/>
<dbReference type="GO" id="GO:0020037">
    <property type="term" value="F:heme binding"/>
    <property type="evidence" value="ECO:0007669"/>
    <property type="project" value="InterPro"/>
</dbReference>
<keyword evidence="9" id="KW-1133">Transmembrane helix</keyword>
<keyword evidence="3 8" id="KW-0349">Heme</keyword>
<evidence type="ECO:0000256" key="8">
    <source>
        <dbReference type="PIRSR" id="PIRSR602401-1"/>
    </source>
</evidence>
<evidence type="ECO:0000256" key="3">
    <source>
        <dbReference type="ARBA" id="ARBA00022617"/>
    </source>
</evidence>
<reference evidence="11" key="1">
    <citation type="submission" date="2012-09" db="EMBL/GenBank/DDBJ databases">
        <title>Genome sequencing and comparative transcriptomics of race 1 and race 4 of banana pathogen: Fusarium oxysporum f. sp. cubense.</title>
        <authorList>
            <person name="Fang X."/>
            <person name="Huang J."/>
        </authorList>
    </citation>
    <scope>NUCLEOTIDE SEQUENCE [LARGE SCALE GENOMIC DNA]</scope>
    <source>
        <strain evidence="11">race 4</strain>
    </source>
</reference>
<dbReference type="PRINTS" id="PR00385">
    <property type="entry name" value="P450"/>
</dbReference>
<dbReference type="InterPro" id="IPR036396">
    <property type="entry name" value="Cyt_P450_sf"/>
</dbReference>
<evidence type="ECO:0000256" key="7">
    <source>
        <dbReference type="ARBA" id="ARBA00023033"/>
    </source>
</evidence>